<dbReference type="AlphaFoldDB" id="A0A5B0NP25"/>
<protein>
    <submittedName>
        <fullName evidence="1">Uncharacterized protein</fullName>
    </submittedName>
</protein>
<comment type="caution">
    <text evidence="1">The sequence shown here is derived from an EMBL/GenBank/DDBJ whole genome shotgun (WGS) entry which is preliminary data.</text>
</comment>
<dbReference type="EMBL" id="VSWC01000093">
    <property type="protein sequence ID" value="KAA1089688.1"/>
    <property type="molecule type" value="Genomic_DNA"/>
</dbReference>
<proteinExistence type="predicted"/>
<reference evidence="1 2" key="1">
    <citation type="submission" date="2019-05" db="EMBL/GenBank/DDBJ databases">
        <title>Emergence of the Ug99 lineage of the wheat stem rust pathogen through somatic hybridization.</title>
        <authorList>
            <person name="Li F."/>
            <person name="Upadhyaya N.M."/>
            <person name="Sperschneider J."/>
            <person name="Matny O."/>
            <person name="Nguyen-Phuc H."/>
            <person name="Mago R."/>
            <person name="Raley C."/>
            <person name="Miller M.E."/>
            <person name="Silverstein K.A.T."/>
            <person name="Henningsen E."/>
            <person name="Hirsch C.D."/>
            <person name="Visser B."/>
            <person name="Pretorius Z.A."/>
            <person name="Steffenson B.J."/>
            <person name="Schwessinger B."/>
            <person name="Dodds P.N."/>
            <person name="Figueroa M."/>
        </authorList>
    </citation>
    <scope>NUCLEOTIDE SEQUENCE [LARGE SCALE GENOMIC DNA]</scope>
    <source>
        <strain evidence="1">21-0</strain>
    </source>
</reference>
<evidence type="ECO:0000313" key="1">
    <source>
        <dbReference type="EMBL" id="KAA1089688.1"/>
    </source>
</evidence>
<accession>A0A5B0NP25</accession>
<evidence type="ECO:0000313" key="2">
    <source>
        <dbReference type="Proteomes" id="UP000324748"/>
    </source>
</evidence>
<keyword evidence="2" id="KW-1185">Reference proteome</keyword>
<organism evidence="1 2">
    <name type="scientific">Puccinia graminis f. sp. tritici</name>
    <dbReference type="NCBI Taxonomy" id="56615"/>
    <lineage>
        <taxon>Eukaryota</taxon>
        <taxon>Fungi</taxon>
        <taxon>Dikarya</taxon>
        <taxon>Basidiomycota</taxon>
        <taxon>Pucciniomycotina</taxon>
        <taxon>Pucciniomycetes</taxon>
        <taxon>Pucciniales</taxon>
        <taxon>Pucciniaceae</taxon>
        <taxon>Puccinia</taxon>
    </lineage>
</organism>
<sequence length="165" mass="18244">MSVANLTQVPPYWRGASTLPQGMSCIWLEAEFPLNLLELHSARSSLPLARSSLPLSPPLRSLFPSAPIFLRSLLPLLSLSALFFPAPLLLSFSRSSLSLKKPNLNHNSNNLIKHIKTRLILPRPRLAPLLSAAHFPLLLINRYHSSQSSTTCCPALNNSPPTFYN</sequence>
<gene>
    <name evidence="1" type="ORF">PGT21_027091</name>
</gene>
<dbReference type="Proteomes" id="UP000324748">
    <property type="component" value="Unassembled WGS sequence"/>
</dbReference>
<name>A0A5B0NP25_PUCGR</name>